<comment type="caution">
    <text evidence="2">The sequence shown here is derived from an EMBL/GenBank/DDBJ whole genome shotgun (WGS) entry which is preliminary data.</text>
</comment>
<keyword evidence="1" id="KW-1133">Transmembrane helix</keyword>
<dbReference type="Proteomes" id="UP001499967">
    <property type="component" value="Unassembled WGS sequence"/>
</dbReference>
<protein>
    <recommendedName>
        <fullName evidence="4">DUF3040 family protein</fullName>
    </recommendedName>
</protein>
<dbReference type="Pfam" id="PF11239">
    <property type="entry name" value="DUF3040"/>
    <property type="match status" value="1"/>
</dbReference>
<proteinExistence type="predicted"/>
<evidence type="ECO:0000313" key="3">
    <source>
        <dbReference type="Proteomes" id="UP001499967"/>
    </source>
</evidence>
<sequence length="91" mass="9969">MLGELQRRFTAEDPEFVRSFEDVDRSTQWSLESIYAKPAWVFTVALVVAVAVAVLMMLLQAPATAFTFAAVATGIAVLRHHRCKDAGARGS</sequence>
<evidence type="ECO:0008006" key="4">
    <source>
        <dbReference type="Google" id="ProtNLM"/>
    </source>
</evidence>
<evidence type="ECO:0000256" key="1">
    <source>
        <dbReference type="SAM" id="Phobius"/>
    </source>
</evidence>
<keyword evidence="1" id="KW-0472">Membrane</keyword>
<dbReference type="InterPro" id="IPR021401">
    <property type="entry name" value="DUF3040"/>
</dbReference>
<feature type="transmembrane region" description="Helical" evidence="1">
    <location>
        <begin position="39"/>
        <end position="59"/>
    </location>
</feature>
<name>A0ABN1PT44_9PSEU</name>
<gene>
    <name evidence="2" type="ORF">GCM10009559_21250</name>
</gene>
<organism evidence="2 3">
    <name type="scientific">Pseudonocardia zijingensis</name>
    <dbReference type="NCBI Taxonomy" id="153376"/>
    <lineage>
        <taxon>Bacteria</taxon>
        <taxon>Bacillati</taxon>
        <taxon>Actinomycetota</taxon>
        <taxon>Actinomycetes</taxon>
        <taxon>Pseudonocardiales</taxon>
        <taxon>Pseudonocardiaceae</taxon>
        <taxon>Pseudonocardia</taxon>
    </lineage>
</organism>
<reference evidence="2 3" key="1">
    <citation type="journal article" date="2019" name="Int. J. Syst. Evol. Microbiol.">
        <title>The Global Catalogue of Microorganisms (GCM) 10K type strain sequencing project: providing services to taxonomists for standard genome sequencing and annotation.</title>
        <authorList>
            <consortium name="The Broad Institute Genomics Platform"/>
            <consortium name="The Broad Institute Genome Sequencing Center for Infectious Disease"/>
            <person name="Wu L."/>
            <person name="Ma J."/>
        </authorList>
    </citation>
    <scope>NUCLEOTIDE SEQUENCE [LARGE SCALE GENOMIC DNA]</scope>
    <source>
        <strain evidence="2 3">JCM 11117</strain>
    </source>
</reference>
<accession>A0ABN1PT44</accession>
<keyword evidence="3" id="KW-1185">Reference proteome</keyword>
<keyword evidence="1" id="KW-0812">Transmembrane</keyword>
<dbReference type="EMBL" id="BAAAHP010000058">
    <property type="protein sequence ID" value="GAA0932373.1"/>
    <property type="molecule type" value="Genomic_DNA"/>
</dbReference>
<evidence type="ECO:0000313" key="2">
    <source>
        <dbReference type="EMBL" id="GAA0932373.1"/>
    </source>
</evidence>